<dbReference type="InterPro" id="IPR001296">
    <property type="entry name" value="Glyco_trans_1"/>
</dbReference>
<dbReference type="CDD" id="cd03823">
    <property type="entry name" value="GT4_ExpE7-like"/>
    <property type="match status" value="1"/>
</dbReference>
<name>A0A848IJP4_9BURK</name>
<dbReference type="RefSeq" id="WP_169488773.1">
    <property type="nucleotide sequence ID" value="NZ_JABBGJ010000035.1"/>
</dbReference>
<proteinExistence type="predicted"/>
<dbReference type="SUPFAM" id="SSF53756">
    <property type="entry name" value="UDP-Glycosyltransferase/glycogen phosphorylase"/>
    <property type="match status" value="1"/>
</dbReference>
<accession>A0A848IJP4</accession>
<evidence type="ECO:0000313" key="4">
    <source>
        <dbReference type="Proteomes" id="UP000544134"/>
    </source>
</evidence>
<dbReference type="EMBL" id="JABBGJ010000035">
    <property type="protein sequence ID" value="NMM01951.1"/>
    <property type="molecule type" value="Genomic_DNA"/>
</dbReference>
<dbReference type="Gene3D" id="3.40.50.2000">
    <property type="entry name" value="Glycogen Phosphorylase B"/>
    <property type="match status" value="2"/>
</dbReference>
<protein>
    <submittedName>
        <fullName evidence="3">Glycosyltransferase family 4 protein</fullName>
    </submittedName>
</protein>
<dbReference type="PANTHER" id="PTHR45947">
    <property type="entry name" value="SULFOQUINOVOSYL TRANSFERASE SQD2"/>
    <property type="match status" value="1"/>
</dbReference>
<dbReference type="AlphaFoldDB" id="A0A848IJP4"/>
<comment type="caution">
    <text evidence="3">The sequence shown here is derived from an EMBL/GenBank/DDBJ whole genome shotgun (WGS) entry which is preliminary data.</text>
</comment>
<reference evidence="3 4" key="1">
    <citation type="submission" date="2020-04" db="EMBL/GenBank/DDBJ databases">
        <title>Paraburkholderia sp. RP-4-7 isolated from soil.</title>
        <authorList>
            <person name="Dahal R.H."/>
        </authorList>
    </citation>
    <scope>NUCLEOTIDE SEQUENCE [LARGE SCALE GENOMIC DNA]</scope>
    <source>
        <strain evidence="3 4">RP-4-7</strain>
    </source>
</reference>
<feature type="domain" description="Glycosyltransferase subfamily 4-like N-terminal" evidence="2">
    <location>
        <begin position="38"/>
        <end position="144"/>
    </location>
</feature>
<dbReference type="GO" id="GO:0016757">
    <property type="term" value="F:glycosyltransferase activity"/>
    <property type="evidence" value="ECO:0007669"/>
    <property type="project" value="InterPro"/>
</dbReference>
<keyword evidence="4" id="KW-1185">Reference proteome</keyword>
<dbReference type="Pfam" id="PF00534">
    <property type="entry name" value="Glycos_transf_1"/>
    <property type="match status" value="1"/>
</dbReference>
<sequence length="406" mass="45617">MNPSRKKIAVVNVFYPPQAIGGATRIVADEVSLLIRNYGEEFDVVVFSTDGYRQPAHIMNVYPHDGIRVYSPSSLWRENMDWYINDPEMERLFGEFIKHEKPDLIHFHCLQRLTASVVDAARKMAIPYYVTAHDAWWISDYQFLTDASGKVYPDGHPDPFIESPLPDGVTRRQSLERRNHLKSLLAAAESVLCVSDAYTRIYKNNGIFKSRTNKNGISNLTNWSAKQTSLSAKVICAHIGGMATHKGFFIFKDAVKSVSTQNIELLVVDDSKSEDYLHKTTWGNTPVTIIGRVAQQRVVELYQRIDVLFAPSICPESFGLVTREAAACGCWLVGSDVGAIGEDISPENGFKITPTVRSLQGVVREIDAAPLKYKGSPITRAPRYSSDQVKELVHMFRETLTEKKND</sequence>
<evidence type="ECO:0000313" key="3">
    <source>
        <dbReference type="EMBL" id="NMM01951.1"/>
    </source>
</evidence>
<dbReference type="Pfam" id="PF13579">
    <property type="entry name" value="Glyco_trans_4_4"/>
    <property type="match status" value="1"/>
</dbReference>
<evidence type="ECO:0000259" key="2">
    <source>
        <dbReference type="Pfam" id="PF13579"/>
    </source>
</evidence>
<dbReference type="PANTHER" id="PTHR45947:SF3">
    <property type="entry name" value="SULFOQUINOVOSYL TRANSFERASE SQD2"/>
    <property type="match status" value="1"/>
</dbReference>
<dbReference type="Proteomes" id="UP000544134">
    <property type="component" value="Unassembled WGS sequence"/>
</dbReference>
<dbReference type="InterPro" id="IPR050194">
    <property type="entry name" value="Glycosyltransferase_grp1"/>
</dbReference>
<evidence type="ECO:0000259" key="1">
    <source>
        <dbReference type="Pfam" id="PF00534"/>
    </source>
</evidence>
<organism evidence="3 4">
    <name type="scientific">Paraburkholderia polaris</name>
    <dbReference type="NCBI Taxonomy" id="2728848"/>
    <lineage>
        <taxon>Bacteria</taxon>
        <taxon>Pseudomonadati</taxon>
        <taxon>Pseudomonadota</taxon>
        <taxon>Betaproteobacteria</taxon>
        <taxon>Burkholderiales</taxon>
        <taxon>Burkholderiaceae</taxon>
        <taxon>Paraburkholderia</taxon>
    </lineage>
</organism>
<feature type="domain" description="Glycosyl transferase family 1" evidence="1">
    <location>
        <begin position="226"/>
        <end position="355"/>
    </location>
</feature>
<gene>
    <name evidence="3" type="ORF">HHL24_28970</name>
</gene>
<keyword evidence="3" id="KW-0808">Transferase</keyword>
<dbReference type="InterPro" id="IPR028098">
    <property type="entry name" value="Glyco_trans_4-like_N"/>
</dbReference>